<feature type="compositionally biased region" description="Basic and acidic residues" evidence="1">
    <location>
        <begin position="150"/>
        <end position="163"/>
    </location>
</feature>
<gene>
    <name evidence="3" type="ORF">BP01DRAFT_349535</name>
</gene>
<reference evidence="3 4" key="1">
    <citation type="submission" date="2016-12" db="EMBL/GenBank/DDBJ databases">
        <title>The genomes of Aspergillus section Nigri reveals drivers in fungal speciation.</title>
        <authorList>
            <consortium name="DOE Joint Genome Institute"/>
            <person name="Vesth T.C."/>
            <person name="Nybo J."/>
            <person name="Theobald S."/>
            <person name="Brandl J."/>
            <person name="Frisvad J.C."/>
            <person name="Nielsen K.F."/>
            <person name="Lyhne E.K."/>
            <person name="Kogle M.E."/>
            <person name="Kuo A."/>
            <person name="Riley R."/>
            <person name="Clum A."/>
            <person name="Nolan M."/>
            <person name="Lipzen A."/>
            <person name="Salamov A."/>
            <person name="Henrissat B."/>
            <person name="Wiebenga A."/>
            <person name="De Vries R.P."/>
            <person name="Grigoriev I.V."/>
            <person name="Mortensen U.H."/>
            <person name="Andersen M.R."/>
            <person name="Baker S.E."/>
        </authorList>
    </citation>
    <scope>NUCLEOTIDE SEQUENCE [LARGE SCALE GENOMIC DNA]</scope>
    <source>
        <strain evidence="3 4">JOP 1030-1</strain>
    </source>
</reference>
<evidence type="ECO:0000313" key="3">
    <source>
        <dbReference type="EMBL" id="PYH41323.1"/>
    </source>
</evidence>
<feature type="region of interest" description="Disordered" evidence="1">
    <location>
        <begin position="131"/>
        <end position="163"/>
    </location>
</feature>
<protein>
    <submittedName>
        <fullName evidence="3">Uncharacterized protein</fullName>
    </submittedName>
</protein>
<dbReference type="Proteomes" id="UP000248349">
    <property type="component" value="Unassembled WGS sequence"/>
</dbReference>
<evidence type="ECO:0000256" key="1">
    <source>
        <dbReference type="SAM" id="MobiDB-lite"/>
    </source>
</evidence>
<keyword evidence="2" id="KW-0732">Signal</keyword>
<proteinExistence type="predicted"/>
<dbReference type="OrthoDB" id="4398414at2759"/>
<name>A0A318Z9D5_9EURO</name>
<dbReference type="GeneID" id="37074985"/>
<feature type="compositionally biased region" description="Polar residues" evidence="1">
    <location>
        <begin position="131"/>
        <end position="143"/>
    </location>
</feature>
<feature type="chain" id="PRO_5016309138" evidence="2">
    <location>
        <begin position="22"/>
        <end position="264"/>
    </location>
</feature>
<sequence>MQTQLWKALLVGAAAVHGAVAQNVTIYGAGELSETVTETFLDCLTSLEPAYRVYVDSGVTVVLPPGSNQTIVLDGADIGLYDCLTISEVMTQMQVAVEDTVEADENQENSILASTVTYAWLLAQGAQGQTPIGTSLPASGDNSTTTTTTIDERSMSEDEGSEDSRLAKRTHYHYYAYLSDYSTCTSSSLETRYGSTCYNHNQPYYGVRFENAFAEKILTMIIWPHHRCENGNVRSFTVAPSSISACQARTTYSYYGHYVSCKCT</sequence>
<evidence type="ECO:0000313" key="4">
    <source>
        <dbReference type="Proteomes" id="UP000248349"/>
    </source>
</evidence>
<organism evidence="3 4">
    <name type="scientific">Aspergillus saccharolyticus JOP 1030-1</name>
    <dbReference type="NCBI Taxonomy" id="1450539"/>
    <lineage>
        <taxon>Eukaryota</taxon>
        <taxon>Fungi</taxon>
        <taxon>Dikarya</taxon>
        <taxon>Ascomycota</taxon>
        <taxon>Pezizomycotina</taxon>
        <taxon>Eurotiomycetes</taxon>
        <taxon>Eurotiomycetidae</taxon>
        <taxon>Eurotiales</taxon>
        <taxon>Aspergillaceae</taxon>
        <taxon>Aspergillus</taxon>
        <taxon>Aspergillus subgen. Circumdati</taxon>
    </lineage>
</organism>
<accession>A0A318Z9D5</accession>
<dbReference type="RefSeq" id="XP_025427305.1">
    <property type="nucleotide sequence ID" value="XM_025573757.1"/>
</dbReference>
<keyword evidence="4" id="KW-1185">Reference proteome</keyword>
<dbReference type="EMBL" id="KZ821266">
    <property type="protein sequence ID" value="PYH41323.1"/>
    <property type="molecule type" value="Genomic_DNA"/>
</dbReference>
<dbReference type="AlphaFoldDB" id="A0A318Z9D5"/>
<evidence type="ECO:0000256" key="2">
    <source>
        <dbReference type="SAM" id="SignalP"/>
    </source>
</evidence>
<feature type="signal peptide" evidence="2">
    <location>
        <begin position="1"/>
        <end position="21"/>
    </location>
</feature>